<feature type="compositionally biased region" description="Acidic residues" evidence="1">
    <location>
        <begin position="847"/>
        <end position="856"/>
    </location>
</feature>
<evidence type="ECO:0000256" key="1">
    <source>
        <dbReference type="SAM" id="MobiDB-lite"/>
    </source>
</evidence>
<feature type="compositionally biased region" description="Low complexity" evidence="1">
    <location>
        <begin position="105"/>
        <end position="126"/>
    </location>
</feature>
<feature type="compositionally biased region" description="Basic and acidic residues" evidence="1">
    <location>
        <begin position="829"/>
        <end position="838"/>
    </location>
</feature>
<feature type="compositionally biased region" description="Low complexity" evidence="1">
    <location>
        <begin position="191"/>
        <end position="219"/>
    </location>
</feature>
<feature type="region of interest" description="Disordered" evidence="1">
    <location>
        <begin position="809"/>
        <end position="856"/>
    </location>
</feature>
<dbReference type="EMBL" id="LT882680">
    <property type="protein sequence ID" value="SMY24268.1"/>
    <property type="molecule type" value="Genomic_DNA"/>
</dbReference>
<evidence type="ECO:0000313" key="3">
    <source>
        <dbReference type="Proteomes" id="UP000215453"/>
    </source>
</evidence>
<feature type="compositionally biased region" description="Acidic residues" evidence="1">
    <location>
        <begin position="235"/>
        <end position="247"/>
    </location>
</feature>
<dbReference type="AlphaFoldDB" id="A0A1Y6LLG1"/>
<organism evidence="2 3">
    <name type="scientific">Zymoseptoria tritici ST99CH_1A5</name>
    <dbReference type="NCBI Taxonomy" id="1276529"/>
    <lineage>
        <taxon>Eukaryota</taxon>
        <taxon>Fungi</taxon>
        <taxon>Dikarya</taxon>
        <taxon>Ascomycota</taxon>
        <taxon>Pezizomycotina</taxon>
        <taxon>Dothideomycetes</taxon>
        <taxon>Dothideomycetidae</taxon>
        <taxon>Mycosphaerellales</taxon>
        <taxon>Mycosphaerellaceae</taxon>
        <taxon>Zymoseptoria</taxon>
    </lineage>
</organism>
<dbReference type="Proteomes" id="UP000215453">
    <property type="component" value="Chromosome 5"/>
</dbReference>
<feature type="compositionally biased region" description="Low complexity" evidence="1">
    <location>
        <begin position="36"/>
        <end position="52"/>
    </location>
</feature>
<protein>
    <submittedName>
        <fullName evidence="2">Uncharacterized protein</fullName>
    </submittedName>
</protein>
<sequence>MAPPKAADGSNRTITSFFQKFVPPQSSILEEEIVVASRPPSSAASNSSRRASQLSKDSPKRLQNATPKTRRPGRPRNSPPSTSPLSSSVSAVTLPSRERGRPKKSSPTSAKSKSSSTSVTPTKSTSRFNVNPMNGEAEVTPTPDSPFRKSISPTQRVLLGSLKRTSPDAMAAPPVPSQPVFIRPEAPKPAGPSSSSSTLSSVPLSSQPSSHPISTASSSKRVTKGGLKGVTNSDSDTDDSSGEDIPDIMELISNKRVKLSPPVDAKKTSTLPGRQSTRLSNGSRQGSLSTALQSPPRKVYRNSLKSLVAQKEKQNMSEAMIASMEMELDESVQREEISRTQHVADTGSSALLAAAGSDDEDQERVRLALARTEALQNADQYHFFLDDKPREDGSPFPMADLPDAPWSSIFRHEPTRTQACVTGFAAELAGRYPLPMAVTSWFAEQLVHEPSEQLRDAYVDVLRAASKVSHSNLREHVGSPAWVYHTRIIPSANECKQPRILKSLPFGLEHSLRALTFCAPADDSFPSIAPSATCNAISQLALLNIDELVKQDAKVQGMIANAIHVMLEAQSAANFDELVASTLDTFFDRSSWIMGDCGAWASLSPLHRYQAIASLPANTLRAHTLRRRLALECLSTCPASERVFPSETCKITKIADHDWPSTILRVLRTDPDFTISDTTDYTLLSAQTRILDIALGAGFSPYSTLHPTPVTPAHIDDTGSTSSHFFARPTLPPQTAAEKAHNDWVDAITAQLKGIMARIKDSGTSHLKRTEAKCGLEGVVLRLEGGVRTRKRGKKSVFQAGTGGRKSVGFAGLGAGGSRSGGGGSGILKQKEREKAVVRFDSGPGAEIEEEETGGV</sequence>
<feature type="compositionally biased region" description="Polar residues" evidence="1">
    <location>
        <begin position="53"/>
        <end position="67"/>
    </location>
</feature>
<gene>
    <name evidence="2" type="ORF">ZT1A5_G5709</name>
</gene>
<feature type="region of interest" description="Disordered" evidence="1">
    <location>
        <begin position="34"/>
        <end position="296"/>
    </location>
</feature>
<feature type="compositionally biased region" description="Polar residues" evidence="1">
    <location>
        <begin position="268"/>
        <end position="293"/>
    </location>
</feature>
<feature type="compositionally biased region" description="Low complexity" evidence="1">
    <location>
        <begin position="83"/>
        <end position="95"/>
    </location>
</feature>
<proteinExistence type="predicted"/>
<evidence type="ECO:0000313" key="2">
    <source>
        <dbReference type="EMBL" id="SMY24268.1"/>
    </source>
</evidence>
<feature type="compositionally biased region" description="Gly residues" evidence="1">
    <location>
        <begin position="809"/>
        <end position="826"/>
    </location>
</feature>
<reference evidence="2 3" key="1">
    <citation type="submission" date="2016-10" db="EMBL/GenBank/DDBJ databases">
        <authorList>
            <person name="Varghese N."/>
        </authorList>
    </citation>
    <scope>NUCLEOTIDE SEQUENCE [LARGE SCALE GENOMIC DNA]</scope>
</reference>
<name>A0A1Y6LLG1_ZYMTR</name>
<accession>A0A1Y6LLG1</accession>